<feature type="region of interest" description="Disordered" evidence="1">
    <location>
        <begin position="235"/>
        <end position="270"/>
    </location>
</feature>
<feature type="compositionally biased region" description="Polar residues" evidence="1">
    <location>
        <begin position="257"/>
        <end position="270"/>
    </location>
</feature>
<keyword evidence="3" id="KW-1185">Reference proteome</keyword>
<dbReference type="EMBL" id="MU004704">
    <property type="protein sequence ID" value="KAF2647066.1"/>
    <property type="molecule type" value="Genomic_DNA"/>
</dbReference>
<dbReference type="OrthoDB" id="3798450at2759"/>
<evidence type="ECO:0000256" key="1">
    <source>
        <dbReference type="SAM" id="MobiDB-lite"/>
    </source>
</evidence>
<proteinExistence type="predicted"/>
<dbReference type="AlphaFoldDB" id="A0A6A6SH30"/>
<protein>
    <submittedName>
        <fullName evidence="2">Uncharacterized protein</fullName>
    </submittedName>
</protein>
<evidence type="ECO:0000313" key="3">
    <source>
        <dbReference type="Proteomes" id="UP000799324"/>
    </source>
</evidence>
<organism evidence="2 3">
    <name type="scientific">Lophiostoma macrostomum CBS 122681</name>
    <dbReference type="NCBI Taxonomy" id="1314788"/>
    <lineage>
        <taxon>Eukaryota</taxon>
        <taxon>Fungi</taxon>
        <taxon>Dikarya</taxon>
        <taxon>Ascomycota</taxon>
        <taxon>Pezizomycotina</taxon>
        <taxon>Dothideomycetes</taxon>
        <taxon>Pleosporomycetidae</taxon>
        <taxon>Pleosporales</taxon>
        <taxon>Lophiostomataceae</taxon>
        <taxon>Lophiostoma</taxon>
    </lineage>
</organism>
<sequence>MAPSIENTSNEPIPDYIWALPAHLEPQPALVAPWCSNCLAGYARGGTDARGREDCSRTNIYAVCTNCAKGNKGGCVPVGFPLLFRLVGFPLIVLQPEPQFRRAFNVLTWLIQYAKKGQAADFQNWEKRWDNVSAYTTQIQKSMTSYTSFMKREVKDSGLDVGKYHLARQRSREHNFQRYQHGMGSIGKCFPTNVVINTDAEAQLRQHGVAKNWEKRWYYLGVDIPSDRVVSSPLANRRQAGPVGRPTMSPLGFHGGNSPSRRSSSAMDRD</sequence>
<reference evidence="2" key="1">
    <citation type="journal article" date="2020" name="Stud. Mycol.">
        <title>101 Dothideomycetes genomes: a test case for predicting lifestyles and emergence of pathogens.</title>
        <authorList>
            <person name="Haridas S."/>
            <person name="Albert R."/>
            <person name="Binder M."/>
            <person name="Bloem J."/>
            <person name="Labutti K."/>
            <person name="Salamov A."/>
            <person name="Andreopoulos B."/>
            <person name="Baker S."/>
            <person name="Barry K."/>
            <person name="Bills G."/>
            <person name="Bluhm B."/>
            <person name="Cannon C."/>
            <person name="Castanera R."/>
            <person name="Culley D."/>
            <person name="Daum C."/>
            <person name="Ezra D."/>
            <person name="Gonzalez J."/>
            <person name="Henrissat B."/>
            <person name="Kuo A."/>
            <person name="Liang C."/>
            <person name="Lipzen A."/>
            <person name="Lutzoni F."/>
            <person name="Magnuson J."/>
            <person name="Mondo S."/>
            <person name="Nolan M."/>
            <person name="Ohm R."/>
            <person name="Pangilinan J."/>
            <person name="Park H.-J."/>
            <person name="Ramirez L."/>
            <person name="Alfaro M."/>
            <person name="Sun H."/>
            <person name="Tritt A."/>
            <person name="Yoshinaga Y."/>
            <person name="Zwiers L.-H."/>
            <person name="Turgeon B."/>
            <person name="Goodwin S."/>
            <person name="Spatafora J."/>
            <person name="Crous P."/>
            <person name="Grigoriev I."/>
        </authorList>
    </citation>
    <scope>NUCLEOTIDE SEQUENCE</scope>
    <source>
        <strain evidence="2">CBS 122681</strain>
    </source>
</reference>
<gene>
    <name evidence="2" type="ORF">K491DRAFT_347624</name>
</gene>
<evidence type="ECO:0000313" key="2">
    <source>
        <dbReference type="EMBL" id="KAF2647066.1"/>
    </source>
</evidence>
<name>A0A6A6SH30_9PLEO</name>
<accession>A0A6A6SH30</accession>
<dbReference type="Proteomes" id="UP000799324">
    <property type="component" value="Unassembled WGS sequence"/>
</dbReference>